<evidence type="ECO:0000313" key="1">
    <source>
        <dbReference type="EMBL" id="MDQ0215793.1"/>
    </source>
</evidence>
<dbReference type="Pfam" id="PF14595">
    <property type="entry name" value="Thioredoxin_9"/>
    <property type="match status" value="1"/>
</dbReference>
<proteinExistence type="predicted"/>
<dbReference type="Gene3D" id="3.40.30.10">
    <property type="entry name" value="Glutaredoxin"/>
    <property type="match status" value="1"/>
</dbReference>
<dbReference type="SUPFAM" id="SSF52833">
    <property type="entry name" value="Thioredoxin-like"/>
    <property type="match status" value="1"/>
</dbReference>
<name>A0AAJ1WJS8_9BACI</name>
<dbReference type="EMBL" id="JAUSUC010000027">
    <property type="protein sequence ID" value="MDQ0215793.1"/>
    <property type="molecule type" value="Genomic_DNA"/>
</dbReference>
<comment type="caution">
    <text evidence="1">The sequence shown here is derived from an EMBL/GenBank/DDBJ whole genome shotgun (WGS) entry which is preliminary data.</text>
</comment>
<evidence type="ECO:0000313" key="2">
    <source>
        <dbReference type="Proteomes" id="UP001237207"/>
    </source>
</evidence>
<dbReference type="Proteomes" id="UP001237207">
    <property type="component" value="Unassembled WGS sequence"/>
</dbReference>
<dbReference type="InterPro" id="IPR036249">
    <property type="entry name" value="Thioredoxin-like_sf"/>
</dbReference>
<reference evidence="1" key="1">
    <citation type="submission" date="2023-07" db="EMBL/GenBank/DDBJ databases">
        <title>Genomic Encyclopedia of Type Strains, Phase IV (KMG-IV): sequencing the most valuable type-strain genomes for metagenomic binning, comparative biology and taxonomic classification.</title>
        <authorList>
            <person name="Goeker M."/>
        </authorList>
    </citation>
    <scope>NUCLEOTIDE SEQUENCE</scope>
    <source>
        <strain evidence="1">DSM 23947</strain>
    </source>
</reference>
<protein>
    <recommendedName>
        <fullName evidence="3">Thioredoxin family protein</fullName>
    </recommendedName>
</protein>
<accession>A0AAJ1WJS8</accession>
<dbReference type="RefSeq" id="WP_307257798.1">
    <property type="nucleotide sequence ID" value="NZ_JAUSUC010000027.1"/>
</dbReference>
<dbReference type="CDD" id="cd02947">
    <property type="entry name" value="TRX_family"/>
    <property type="match status" value="1"/>
</dbReference>
<gene>
    <name evidence="1" type="ORF">J2S13_002213</name>
</gene>
<dbReference type="AlphaFoldDB" id="A0AAJ1WJS8"/>
<sequence>MELLDWFEKGLSSTEYLSRMETNHENVAYIFRHFRLPTEEGEFIEKLQGEELQVLVLTEDWCGDAMLNVPVLLRLAEQCDIEVRFLYRDENLELMDQYLTNGTSRSIPIFIFMKKDGEEVVAWGPRAEAVQQIVHENRSGLPPKDHPKFEEKQKQVIQSLQKMYLEDKNLWKEVYQSMKSAIAEKIYHG</sequence>
<evidence type="ECO:0008006" key="3">
    <source>
        <dbReference type="Google" id="ProtNLM"/>
    </source>
</evidence>
<organism evidence="1 2">
    <name type="scientific">Oikeobacillus pervagus</name>
    <dbReference type="NCBI Taxonomy" id="1325931"/>
    <lineage>
        <taxon>Bacteria</taxon>
        <taxon>Bacillati</taxon>
        <taxon>Bacillota</taxon>
        <taxon>Bacilli</taxon>
        <taxon>Bacillales</taxon>
        <taxon>Bacillaceae</taxon>
        <taxon>Oikeobacillus</taxon>
    </lineage>
</organism>
<keyword evidence="2" id="KW-1185">Reference proteome</keyword>